<accession>A0ABX5B503</accession>
<evidence type="ECO:0000256" key="2">
    <source>
        <dbReference type="SAM" id="SignalP"/>
    </source>
</evidence>
<dbReference type="RefSeq" id="WP_104618687.1">
    <property type="nucleotide sequence ID" value="NZ_JJMJ01000144.1"/>
</dbReference>
<name>A0ABX5B503_9SPIR</name>
<sequence length="183" mass="20833">MKTKIFLILMVIIFAVSCTKNNPVNPVNISNNGGENNKIESGNNFETKDNTSSSQGSDGSENEVNTKVSNVNEDIEDIYIKEPISIFEGEGEYSIDGAKFQDKENIKIEIYDDCIEVYRSAKYFRFDITKQDNKYNLEKYQGSERHTLDMTINGNTASVTYTITVQGHRNENYHFHSDSLTKK</sequence>
<keyword evidence="2" id="KW-0732">Signal</keyword>
<feature type="region of interest" description="Disordered" evidence="1">
    <location>
        <begin position="25"/>
        <end position="64"/>
    </location>
</feature>
<evidence type="ECO:0000313" key="4">
    <source>
        <dbReference type="Proteomes" id="UP000238924"/>
    </source>
</evidence>
<keyword evidence="4" id="KW-1185">Reference proteome</keyword>
<dbReference type="Proteomes" id="UP000238924">
    <property type="component" value="Unassembled WGS sequence"/>
</dbReference>
<comment type="caution">
    <text evidence="3">The sequence shown here is derived from an EMBL/GenBank/DDBJ whole genome shotgun (WGS) entry which is preliminary data.</text>
</comment>
<protein>
    <recommendedName>
        <fullName evidence="5">Lipoprotein</fullName>
    </recommendedName>
</protein>
<dbReference type="EMBL" id="JJMJ01000144">
    <property type="protein sequence ID" value="PPS21702.1"/>
    <property type="molecule type" value="Genomic_DNA"/>
</dbReference>
<evidence type="ECO:0000313" key="3">
    <source>
        <dbReference type="EMBL" id="PPS21702.1"/>
    </source>
</evidence>
<evidence type="ECO:0000256" key="1">
    <source>
        <dbReference type="SAM" id="MobiDB-lite"/>
    </source>
</evidence>
<organism evidence="3 4">
    <name type="scientific">Brachyspira murdochii</name>
    <dbReference type="NCBI Taxonomy" id="84378"/>
    <lineage>
        <taxon>Bacteria</taxon>
        <taxon>Pseudomonadati</taxon>
        <taxon>Spirochaetota</taxon>
        <taxon>Spirochaetia</taxon>
        <taxon>Brachyspirales</taxon>
        <taxon>Brachyspiraceae</taxon>
        <taxon>Brachyspira</taxon>
    </lineage>
</organism>
<feature type="signal peptide" evidence="2">
    <location>
        <begin position="1"/>
        <end position="20"/>
    </location>
</feature>
<feature type="chain" id="PRO_5045619012" description="Lipoprotein" evidence="2">
    <location>
        <begin position="21"/>
        <end position="183"/>
    </location>
</feature>
<gene>
    <name evidence="3" type="ORF">DJ52_09255</name>
</gene>
<reference evidence="3 4" key="1">
    <citation type="submission" date="2014-04" db="EMBL/GenBank/DDBJ databases">
        <title>Whole genome sequence of 'Brachyspira hampsonii' D13-03603F2.</title>
        <authorList>
            <person name="Patterson A.H."/>
            <person name="Chaban B."/>
            <person name="Fernando C."/>
            <person name="Harding J.C."/>
            <person name="Hill J.E."/>
        </authorList>
    </citation>
    <scope>NUCLEOTIDE SEQUENCE [LARGE SCALE GENOMIC DNA]</scope>
    <source>
        <strain evidence="3 4">D13-03603F2</strain>
    </source>
</reference>
<evidence type="ECO:0008006" key="5">
    <source>
        <dbReference type="Google" id="ProtNLM"/>
    </source>
</evidence>
<proteinExistence type="predicted"/>
<feature type="compositionally biased region" description="Polar residues" evidence="1">
    <location>
        <begin position="33"/>
        <end position="64"/>
    </location>
</feature>
<dbReference type="PROSITE" id="PS51257">
    <property type="entry name" value="PROKAR_LIPOPROTEIN"/>
    <property type="match status" value="1"/>
</dbReference>